<proteinExistence type="predicted"/>
<dbReference type="Proteomes" id="UP000886523">
    <property type="component" value="Unassembled WGS sequence"/>
</dbReference>
<dbReference type="AlphaFoldDB" id="A0A9P6AYF7"/>
<organism evidence="2 3">
    <name type="scientific">Hydnum rufescens UP504</name>
    <dbReference type="NCBI Taxonomy" id="1448309"/>
    <lineage>
        <taxon>Eukaryota</taxon>
        <taxon>Fungi</taxon>
        <taxon>Dikarya</taxon>
        <taxon>Basidiomycota</taxon>
        <taxon>Agaricomycotina</taxon>
        <taxon>Agaricomycetes</taxon>
        <taxon>Cantharellales</taxon>
        <taxon>Hydnaceae</taxon>
        <taxon>Hydnum</taxon>
    </lineage>
</organism>
<gene>
    <name evidence="2" type="ORF">BS47DRAFT_895991</name>
</gene>
<feature type="region of interest" description="Disordered" evidence="1">
    <location>
        <begin position="1"/>
        <end position="22"/>
    </location>
</feature>
<protein>
    <submittedName>
        <fullName evidence="2">Uncharacterized protein</fullName>
    </submittedName>
</protein>
<sequence length="138" mass="15578">MHSIHALRSTSIPRSSSSPYLPTTRFRRRELPSPHSTEWRSWRLHECILFLADYPPPAKSPLPCSAGATTSSPPLPFSSQERTHLTQLSTFVREETRRGREYGRGDWDQACNGVKVLFPELEDVISKAVIDVFEGGLV</sequence>
<dbReference type="EMBL" id="MU128964">
    <property type="protein sequence ID" value="KAF9514109.1"/>
    <property type="molecule type" value="Genomic_DNA"/>
</dbReference>
<keyword evidence="3" id="KW-1185">Reference proteome</keyword>
<evidence type="ECO:0000313" key="3">
    <source>
        <dbReference type="Proteomes" id="UP000886523"/>
    </source>
</evidence>
<reference evidence="2" key="1">
    <citation type="journal article" date="2020" name="Nat. Commun.">
        <title>Large-scale genome sequencing of mycorrhizal fungi provides insights into the early evolution of symbiotic traits.</title>
        <authorList>
            <person name="Miyauchi S."/>
            <person name="Kiss E."/>
            <person name="Kuo A."/>
            <person name="Drula E."/>
            <person name="Kohler A."/>
            <person name="Sanchez-Garcia M."/>
            <person name="Morin E."/>
            <person name="Andreopoulos B."/>
            <person name="Barry K.W."/>
            <person name="Bonito G."/>
            <person name="Buee M."/>
            <person name="Carver A."/>
            <person name="Chen C."/>
            <person name="Cichocki N."/>
            <person name="Clum A."/>
            <person name="Culley D."/>
            <person name="Crous P.W."/>
            <person name="Fauchery L."/>
            <person name="Girlanda M."/>
            <person name="Hayes R.D."/>
            <person name="Keri Z."/>
            <person name="LaButti K."/>
            <person name="Lipzen A."/>
            <person name="Lombard V."/>
            <person name="Magnuson J."/>
            <person name="Maillard F."/>
            <person name="Murat C."/>
            <person name="Nolan M."/>
            <person name="Ohm R.A."/>
            <person name="Pangilinan J."/>
            <person name="Pereira M.F."/>
            <person name="Perotto S."/>
            <person name="Peter M."/>
            <person name="Pfister S."/>
            <person name="Riley R."/>
            <person name="Sitrit Y."/>
            <person name="Stielow J.B."/>
            <person name="Szollosi G."/>
            <person name="Zifcakova L."/>
            <person name="Stursova M."/>
            <person name="Spatafora J.W."/>
            <person name="Tedersoo L."/>
            <person name="Vaario L.M."/>
            <person name="Yamada A."/>
            <person name="Yan M."/>
            <person name="Wang P."/>
            <person name="Xu J."/>
            <person name="Bruns T."/>
            <person name="Baldrian P."/>
            <person name="Vilgalys R."/>
            <person name="Dunand C."/>
            <person name="Henrissat B."/>
            <person name="Grigoriev I.V."/>
            <person name="Hibbett D."/>
            <person name="Nagy L.G."/>
            <person name="Martin F.M."/>
        </authorList>
    </citation>
    <scope>NUCLEOTIDE SEQUENCE</scope>
    <source>
        <strain evidence="2">UP504</strain>
    </source>
</reference>
<evidence type="ECO:0000256" key="1">
    <source>
        <dbReference type="SAM" id="MobiDB-lite"/>
    </source>
</evidence>
<comment type="caution">
    <text evidence="2">The sequence shown here is derived from an EMBL/GenBank/DDBJ whole genome shotgun (WGS) entry which is preliminary data.</text>
</comment>
<accession>A0A9P6AYF7</accession>
<feature type="compositionally biased region" description="Low complexity" evidence="1">
    <location>
        <begin position="8"/>
        <end position="19"/>
    </location>
</feature>
<evidence type="ECO:0000313" key="2">
    <source>
        <dbReference type="EMBL" id="KAF9514109.1"/>
    </source>
</evidence>
<name>A0A9P6AYF7_9AGAM</name>